<dbReference type="PANTHER" id="PTHR42852">
    <property type="entry name" value="THIOL:DISULFIDE INTERCHANGE PROTEIN DSBE"/>
    <property type="match status" value="1"/>
</dbReference>
<sequence>MPVALLAAGCDRQSPGPAQPQSDASASSAAQGASAETDKQFNGTLDIASRGAAMPDFGFTDPAGRRISSAELKGKPVLVNLWATWCGPCVLEMPMLDSLAEKHNDKLAVVTVAQDQDQEKVARFFADQQFRHLKPWLDPDMQLSDHYKTGVLPTTVLYDKDGKEVWRMVGAHDWANSRTEAMLADTLGG</sequence>
<dbReference type="Proteomes" id="UP001222770">
    <property type="component" value="Unassembled WGS sequence"/>
</dbReference>
<keyword evidence="3" id="KW-0676">Redox-active center</keyword>
<dbReference type="InterPro" id="IPR013740">
    <property type="entry name" value="Redoxin"/>
</dbReference>
<protein>
    <submittedName>
        <fullName evidence="6">TlpA disulfide reductase family protein</fullName>
    </submittedName>
</protein>
<evidence type="ECO:0000256" key="1">
    <source>
        <dbReference type="ARBA" id="ARBA00004196"/>
    </source>
</evidence>
<evidence type="ECO:0000256" key="2">
    <source>
        <dbReference type="ARBA" id="ARBA00022748"/>
    </source>
</evidence>
<evidence type="ECO:0000259" key="5">
    <source>
        <dbReference type="PROSITE" id="PS51352"/>
    </source>
</evidence>
<feature type="compositionally biased region" description="Low complexity" evidence="4">
    <location>
        <begin position="13"/>
        <end position="35"/>
    </location>
</feature>
<feature type="region of interest" description="Disordered" evidence="4">
    <location>
        <begin position="1"/>
        <end position="38"/>
    </location>
</feature>
<dbReference type="EMBL" id="JAROCY010000014">
    <property type="protein sequence ID" value="MDF8334489.1"/>
    <property type="molecule type" value="Genomic_DNA"/>
</dbReference>
<proteinExistence type="predicted"/>
<dbReference type="Pfam" id="PF08534">
    <property type="entry name" value="Redoxin"/>
    <property type="match status" value="1"/>
</dbReference>
<dbReference type="InterPro" id="IPR036249">
    <property type="entry name" value="Thioredoxin-like_sf"/>
</dbReference>
<dbReference type="InterPro" id="IPR017937">
    <property type="entry name" value="Thioredoxin_CS"/>
</dbReference>
<dbReference type="CDD" id="cd02966">
    <property type="entry name" value="TlpA_like_family"/>
    <property type="match status" value="1"/>
</dbReference>
<dbReference type="InterPro" id="IPR013766">
    <property type="entry name" value="Thioredoxin_domain"/>
</dbReference>
<dbReference type="PROSITE" id="PS00194">
    <property type="entry name" value="THIOREDOXIN_1"/>
    <property type="match status" value="1"/>
</dbReference>
<name>A0ABT6CLT5_9SPHN</name>
<dbReference type="PROSITE" id="PS51352">
    <property type="entry name" value="THIOREDOXIN_2"/>
    <property type="match status" value="1"/>
</dbReference>
<dbReference type="RefSeq" id="WP_277279204.1">
    <property type="nucleotide sequence ID" value="NZ_JAROCY010000014.1"/>
</dbReference>
<dbReference type="InterPro" id="IPR050553">
    <property type="entry name" value="Thioredoxin_ResA/DsbE_sf"/>
</dbReference>
<evidence type="ECO:0000313" key="7">
    <source>
        <dbReference type="Proteomes" id="UP001222770"/>
    </source>
</evidence>
<dbReference type="SUPFAM" id="SSF52833">
    <property type="entry name" value="Thioredoxin-like"/>
    <property type="match status" value="1"/>
</dbReference>
<evidence type="ECO:0000256" key="4">
    <source>
        <dbReference type="SAM" id="MobiDB-lite"/>
    </source>
</evidence>
<reference evidence="6 7" key="1">
    <citation type="submission" date="2023-03" db="EMBL/GenBank/DDBJ databases">
        <title>Novosphingobium cyanobacteriorum sp. nov., isolated from a eutrophic reservoir during the Microcystis bloom period.</title>
        <authorList>
            <person name="Kang M."/>
            <person name="Le V."/>
            <person name="Ko S.-R."/>
            <person name="Lee S.-A."/>
            <person name="Ahn C.-Y."/>
        </authorList>
    </citation>
    <scope>NUCLEOTIDE SEQUENCE [LARGE SCALE GENOMIC DNA]</scope>
    <source>
        <strain evidence="6 7">HBC54</strain>
    </source>
</reference>
<accession>A0ABT6CLT5</accession>
<dbReference type="PANTHER" id="PTHR42852:SF17">
    <property type="entry name" value="THIOREDOXIN-LIKE PROTEIN HI_1115"/>
    <property type="match status" value="1"/>
</dbReference>
<comment type="subcellular location">
    <subcellularLocation>
        <location evidence="1">Cell envelope</location>
    </subcellularLocation>
</comment>
<organism evidence="6 7">
    <name type="scientific">Novosphingobium cyanobacteriorum</name>
    <dbReference type="NCBI Taxonomy" id="3024215"/>
    <lineage>
        <taxon>Bacteria</taxon>
        <taxon>Pseudomonadati</taxon>
        <taxon>Pseudomonadota</taxon>
        <taxon>Alphaproteobacteria</taxon>
        <taxon>Sphingomonadales</taxon>
        <taxon>Sphingomonadaceae</taxon>
        <taxon>Novosphingobium</taxon>
    </lineage>
</organism>
<evidence type="ECO:0000313" key="6">
    <source>
        <dbReference type="EMBL" id="MDF8334489.1"/>
    </source>
</evidence>
<gene>
    <name evidence="6" type="ORF">POM99_14880</name>
</gene>
<feature type="domain" description="Thioredoxin" evidence="5">
    <location>
        <begin position="48"/>
        <end position="189"/>
    </location>
</feature>
<keyword evidence="2" id="KW-0201">Cytochrome c-type biogenesis</keyword>
<dbReference type="Gene3D" id="3.40.30.10">
    <property type="entry name" value="Glutaredoxin"/>
    <property type="match status" value="1"/>
</dbReference>
<comment type="caution">
    <text evidence="6">The sequence shown here is derived from an EMBL/GenBank/DDBJ whole genome shotgun (WGS) entry which is preliminary data.</text>
</comment>
<keyword evidence="7" id="KW-1185">Reference proteome</keyword>
<evidence type="ECO:0000256" key="3">
    <source>
        <dbReference type="ARBA" id="ARBA00023284"/>
    </source>
</evidence>